<keyword evidence="3" id="KW-0809">Transit peptide</keyword>
<comment type="similarity">
    <text evidence="2">Belongs to the mitochondrion-specific ribosomal protein mL41 family.</text>
</comment>
<evidence type="ECO:0000313" key="8">
    <source>
        <dbReference type="Proteomes" id="UP001150904"/>
    </source>
</evidence>
<gene>
    <name evidence="7" type="ORF">N7498_001322</name>
</gene>
<dbReference type="GeneID" id="83175685"/>
<dbReference type="GO" id="GO:0005762">
    <property type="term" value="C:mitochondrial large ribosomal subunit"/>
    <property type="evidence" value="ECO:0007669"/>
    <property type="project" value="InterPro"/>
</dbReference>
<dbReference type="PANTHER" id="PTHR21338:SF0">
    <property type="entry name" value="LARGE RIBOSOMAL SUBUNIT PROTEIN ML41"/>
    <property type="match status" value="1"/>
</dbReference>
<keyword evidence="4" id="KW-0689">Ribosomal protein</keyword>
<dbReference type="GO" id="GO:0006412">
    <property type="term" value="P:translation"/>
    <property type="evidence" value="ECO:0007669"/>
    <property type="project" value="TreeGrafter"/>
</dbReference>
<evidence type="ECO:0000256" key="3">
    <source>
        <dbReference type="ARBA" id="ARBA00022946"/>
    </source>
</evidence>
<protein>
    <recommendedName>
        <fullName evidence="9">50S ribosomal protein YmL27</fullName>
    </recommendedName>
</protein>
<name>A0A9W9NG98_9EURO</name>
<evidence type="ECO:0000256" key="4">
    <source>
        <dbReference type="ARBA" id="ARBA00022980"/>
    </source>
</evidence>
<keyword evidence="5" id="KW-0496">Mitochondrion</keyword>
<comment type="caution">
    <text evidence="7">The sequence shown here is derived from an EMBL/GenBank/DDBJ whole genome shotgun (WGS) entry which is preliminary data.</text>
</comment>
<dbReference type="InterPro" id="IPR019189">
    <property type="entry name" value="Ribosomal_mL41"/>
</dbReference>
<dbReference type="PANTHER" id="PTHR21338">
    <property type="entry name" value="MITOCHONDRIAL RIBOSOMAL PROTEIN L41"/>
    <property type="match status" value="1"/>
</dbReference>
<dbReference type="OrthoDB" id="408933at2759"/>
<reference evidence="7" key="1">
    <citation type="submission" date="2022-12" db="EMBL/GenBank/DDBJ databases">
        <authorList>
            <person name="Petersen C."/>
        </authorList>
    </citation>
    <scope>NUCLEOTIDE SEQUENCE</scope>
    <source>
        <strain evidence="7">IBT 15544</strain>
    </source>
</reference>
<proteinExistence type="inferred from homology"/>
<reference evidence="7" key="2">
    <citation type="journal article" date="2023" name="IMA Fungus">
        <title>Comparative genomic study of the Penicillium genus elucidates a diverse pangenome and 15 lateral gene transfer events.</title>
        <authorList>
            <person name="Petersen C."/>
            <person name="Sorensen T."/>
            <person name="Nielsen M.R."/>
            <person name="Sondergaard T.E."/>
            <person name="Sorensen J.L."/>
            <person name="Fitzpatrick D.A."/>
            <person name="Frisvad J.C."/>
            <person name="Nielsen K.L."/>
        </authorList>
    </citation>
    <scope>NUCLEOTIDE SEQUENCE</scope>
    <source>
        <strain evidence="7">IBT 15544</strain>
    </source>
</reference>
<evidence type="ECO:0008006" key="9">
    <source>
        <dbReference type="Google" id="ProtNLM"/>
    </source>
</evidence>
<keyword evidence="8" id="KW-1185">Reference proteome</keyword>
<evidence type="ECO:0000313" key="7">
    <source>
        <dbReference type="EMBL" id="KAJ5219223.1"/>
    </source>
</evidence>
<evidence type="ECO:0000256" key="1">
    <source>
        <dbReference type="ARBA" id="ARBA00004173"/>
    </source>
</evidence>
<evidence type="ECO:0000256" key="5">
    <source>
        <dbReference type="ARBA" id="ARBA00023128"/>
    </source>
</evidence>
<keyword evidence="6" id="KW-0687">Ribonucleoprotein</keyword>
<dbReference type="AlphaFoldDB" id="A0A9W9NG98"/>
<dbReference type="RefSeq" id="XP_058313796.1">
    <property type="nucleotide sequence ID" value="XM_058448385.1"/>
</dbReference>
<evidence type="ECO:0000256" key="2">
    <source>
        <dbReference type="ARBA" id="ARBA00010152"/>
    </source>
</evidence>
<sequence length="141" mass="16720">MFKPSNPMMARLRLTTKQVNGGYYKGNRTGSMGRFDHKGNYVIDWKKVRTYVVPEDMKGFKLTPFVTKRAEPKRSLYNKEIERNGRTYTVIDKMKGRDFVDLWHERNGEEVYQRELMEHPEILAKQNEELLGQNEESKKSQ</sequence>
<dbReference type="Proteomes" id="UP001150904">
    <property type="component" value="Unassembled WGS sequence"/>
</dbReference>
<dbReference type="EMBL" id="JAPQKR010000004">
    <property type="protein sequence ID" value="KAJ5219223.1"/>
    <property type="molecule type" value="Genomic_DNA"/>
</dbReference>
<comment type="subcellular location">
    <subcellularLocation>
        <location evidence="1">Mitochondrion</location>
    </subcellularLocation>
</comment>
<evidence type="ECO:0000256" key="6">
    <source>
        <dbReference type="ARBA" id="ARBA00023274"/>
    </source>
</evidence>
<dbReference type="Pfam" id="PF09809">
    <property type="entry name" value="MRP-L27"/>
    <property type="match status" value="1"/>
</dbReference>
<accession>A0A9W9NG98</accession>
<dbReference type="GO" id="GO:0003735">
    <property type="term" value="F:structural constituent of ribosome"/>
    <property type="evidence" value="ECO:0007669"/>
    <property type="project" value="InterPro"/>
</dbReference>
<organism evidence="7 8">
    <name type="scientific">Penicillium cinerascens</name>
    <dbReference type="NCBI Taxonomy" id="70096"/>
    <lineage>
        <taxon>Eukaryota</taxon>
        <taxon>Fungi</taxon>
        <taxon>Dikarya</taxon>
        <taxon>Ascomycota</taxon>
        <taxon>Pezizomycotina</taxon>
        <taxon>Eurotiomycetes</taxon>
        <taxon>Eurotiomycetidae</taxon>
        <taxon>Eurotiales</taxon>
        <taxon>Aspergillaceae</taxon>
        <taxon>Penicillium</taxon>
    </lineage>
</organism>